<evidence type="ECO:0000313" key="1">
    <source>
        <dbReference type="EMBL" id="RKF34060.1"/>
    </source>
</evidence>
<dbReference type="Proteomes" id="UP000315908">
    <property type="component" value="Unassembled WGS sequence"/>
</dbReference>
<reference evidence="2" key="3">
    <citation type="submission" date="2019-07" db="EMBL/GenBank/DDBJ databases">
        <authorList>
            <person name="Whitman W."/>
            <person name="Huntemann M."/>
            <person name="Clum A."/>
            <person name="Pillay M."/>
            <person name="Palaniappan K."/>
            <person name="Varghese N."/>
            <person name="Mikhailova N."/>
            <person name="Stamatis D."/>
            <person name="Reddy T."/>
            <person name="Daum C."/>
            <person name="Shapiro N."/>
            <person name="Ivanova N."/>
            <person name="Kyrpides N."/>
            <person name="Woyke T."/>
        </authorList>
    </citation>
    <scope>NUCLEOTIDE SEQUENCE</scope>
    <source>
        <strain evidence="2">CGMCC 1.6855</strain>
    </source>
</reference>
<dbReference type="AlphaFoldDB" id="A0A420FM86"/>
<evidence type="ECO:0000313" key="2">
    <source>
        <dbReference type="EMBL" id="TWI22647.1"/>
    </source>
</evidence>
<gene>
    <name evidence="1" type="ORF">BCY89_10430</name>
    <name evidence="2" type="ORF">IQ31_01329</name>
</gene>
<organism evidence="1 3">
    <name type="scientific">Sphingobacterium siyangense</name>
    <dbReference type="NCBI Taxonomy" id="459529"/>
    <lineage>
        <taxon>Bacteria</taxon>
        <taxon>Pseudomonadati</taxon>
        <taxon>Bacteroidota</taxon>
        <taxon>Sphingobacteriia</taxon>
        <taxon>Sphingobacteriales</taxon>
        <taxon>Sphingobacteriaceae</taxon>
        <taxon>Sphingobacterium</taxon>
    </lineage>
</organism>
<dbReference type="OrthoDB" id="793718at2"/>
<sequence length="177" mass="20357">MTFISIKNIRTKTYLLALAIGMFFFFTACKFNSDMQNEGAPFLQGEWVQDSIPGQQQMMQYTLTDFKFTCDSVYATMHVNNKVQTIPDSCYKNGSWTEHAKGIYVLRGDSIIVDGIYTKENGKQKISGCYLSGQYIPRFKVVYHAADSVVLESRLDQRQIILRKTKNITCVPQKRYQ</sequence>
<dbReference type="PROSITE" id="PS51257">
    <property type="entry name" value="PROKAR_LIPOPROTEIN"/>
    <property type="match status" value="1"/>
</dbReference>
<proteinExistence type="predicted"/>
<reference evidence="2 4" key="1">
    <citation type="journal article" date="2015" name="Stand. Genomic Sci.">
        <title>Genomic Encyclopedia of Bacterial and Archaeal Type Strains, Phase III: the genomes of soil and plant-associated and newly described type strains.</title>
        <authorList>
            <person name="Whitman W.B."/>
            <person name="Woyke T."/>
            <person name="Klenk H.P."/>
            <person name="Zhou Y."/>
            <person name="Lilburn T.G."/>
            <person name="Beck B.J."/>
            <person name="De Vos P."/>
            <person name="Vandamme P."/>
            <person name="Eisen J.A."/>
            <person name="Garrity G."/>
            <person name="Hugenholtz P."/>
            <person name="Kyrpides N.C."/>
        </authorList>
    </citation>
    <scope>NUCLEOTIDE SEQUENCE [LARGE SCALE GENOMIC DNA]</scope>
    <source>
        <strain evidence="2 4">CGMCC 1.6855</strain>
    </source>
</reference>
<dbReference type="EMBL" id="VLKR01000005">
    <property type="protein sequence ID" value="TWI22647.1"/>
    <property type="molecule type" value="Genomic_DNA"/>
</dbReference>
<protein>
    <submittedName>
        <fullName evidence="1">Fumarate hydratase</fullName>
    </submittedName>
</protein>
<dbReference type="Proteomes" id="UP000286402">
    <property type="component" value="Unassembled WGS sequence"/>
</dbReference>
<evidence type="ECO:0000313" key="3">
    <source>
        <dbReference type="Proteomes" id="UP000286402"/>
    </source>
</evidence>
<evidence type="ECO:0000313" key="4">
    <source>
        <dbReference type="Proteomes" id="UP000315908"/>
    </source>
</evidence>
<accession>A0A420FM86</accession>
<comment type="caution">
    <text evidence="1">The sequence shown here is derived from an EMBL/GenBank/DDBJ whole genome shotgun (WGS) entry which is preliminary data.</text>
</comment>
<name>A0A420FM86_9SPHI</name>
<keyword evidence="3" id="KW-1185">Reference proteome</keyword>
<reference evidence="1 3" key="2">
    <citation type="submission" date="2016-07" db="EMBL/GenBank/DDBJ databases">
        <title>Genome analysis of Sphingobacterium siyangense T12B17.</title>
        <authorList>
            <person name="Xu D."/>
            <person name="Su Y."/>
            <person name="Zheng S."/>
        </authorList>
    </citation>
    <scope>NUCLEOTIDE SEQUENCE [LARGE SCALE GENOMIC DNA]</scope>
    <source>
        <strain evidence="1 3">T12B17</strain>
    </source>
</reference>
<dbReference type="EMBL" id="MCAQ01000025">
    <property type="protein sequence ID" value="RKF34060.1"/>
    <property type="molecule type" value="Genomic_DNA"/>
</dbReference>